<dbReference type="STRING" id="8496.A0A151P133"/>
<dbReference type="PROSITE" id="PS50878">
    <property type="entry name" value="RT_POL"/>
    <property type="match status" value="1"/>
</dbReference>
<evidence type="ECO:0000313" key="4">
    <source>
        <dbReference type="EMBL" id="KYO42385.1"/>
    </source>
</evidence>
<evidence type="ECO:0000259" key="3">
    <source>
        <dbReference type="PROSITE" id="PS50878"/>
    </source>
</evidence>
<dbReference type="InterPro" id="IPR043128">
    <property type="entry name" value="Rev_trsase/Diguanyl_cyclase"/>
</dbReference>
<dbReference type="PANTHER" id="PTHR33064">
    <property type="entry name" value="POL PROTEIN"/>
    <property type="match status" value="1"/>
</dbReference>
<dbReference type="PANTHER" id="PTHR33064:SF29">
    <property type="entry name" value="PEPTIDASE A2 DOMAIN-CONTAINING PROTEIN-RELATED"/>
    <property type="match status" value="1"/>
</dbReference>
<sequence>MQPIQDINQQLEDQTIIRTHSPYNNLVWLVHKPNGEWRLTIDFRTLNANTDHLTAPVPSMPALTENIRCYGPQWMGFMDIKDMFFAIPVHEDHWSLLAFTWLGQQYTYRVLSWGWVHSPTLAHGVLAAVVQEVQLSHPKVHVWQYVNDVMVGGQARELTICAFESLKEKVQAFGFTLSTKRSKKLGPSVNSWESNGNKVEPPYWLKSCRAW</sequence>
<dbReference type="GO" id="GO:0004523">
    <property type="term" value="F:RNA-DNA hybrid ribonuclease activity"/>
    <property type="evidence" value="ECO:0007669"/>
    <property type="project" value="UniProtKB-EC"/>
</dbReference>
<protein>
    <recommendedName>
        <fullName evidence="2">ribonuclease H</fullName>
        <ecNumber evidence="2">3.1.26.4</ecNumber>
    </recommendedName>
</protein>
<evidence type="ECO:0000313" key="5">
    <source>
        <dbReference type="Proteomes" id="UP000050525"/>
    </source>
</evidence>
<dbReference type="Gene3D" id="3.30.70.270">
    <property type="match status" value="1"/>
</dbReference>
<evidence type="ECO:0000256" key="1">
    <source>
        <dbReference type="ARBA" id="ARBA00010879"/>
    </source>
</evidence>
<dbReference type="Pfam" id="PF00078">
    <property type="entry name" value="RVT_1"/>
    <property type="match status" value="1"/>
</dbReference>
<keyword evidence="5" id="KW-1185">Reference proteome</keyword>
<accession>A0A151P133</accession>
<feature type="domain" description="Reverse transcriptase" evidence="3">
    <location>
        <begin position="11"/>
        <end position="211"/>
    </location>
</feature>
<proteinExistence type="inferred from homology"/>
<organism evidence="4 5">
    <name type="scientific">Alligator mississippiensis</name>
    <name type="common">American alligator</name>
    <dbReference type="NCBI Taxonomy" id="8496"/>
    <lineage>
        <taxon>Eukaryota</taxon>
        <taxon>Metazoa</taxon>
        <taxon>Chordata</taxon>
        <taxon>Craniata</taxon>
        <taxon>Vertebrata</taxon>
        <taxon>Euteleostomi</taxon>
        <taxon>Archelosauria</taxon>
        <taxon>Archosauria</taxon>
        <taxon>Crocodylia</taxon>
        <taxon>Alligatoridae</taxon>
        <taxon>Alligatorinae</taxon>
        <taxon>Alligator</taxon>
    </lineage>
</organism>
<name>A0A151P133_ALLMI</name>
<dbReference type="EMBL" id="AKHW03001467">
    <property type="protein sequence ID" value="KYO42385.1"/>
    <property type="molecule type" value="Genomic_DNA"/>
</dbReference>
<dbReference type="InterPro" id="IPR000477">
    <property type="entry name" value="RT_dom"/>
</dbReference>
<dbReference type="AlphaFoldDB" id="A0A151P133"/>
<comment type="similarity">
    <text evidence="1">Belongs to the beta type-B retroviral polymerase family. HERV class-II K(HML-2) pol subfamily.</text>
</comment>
<comment type="caution">
    <text evidence="4">The sequence shown here is derived from an EMBL/GenBank/DDBJ whole genome shotgun (WGS) entry which is preliminary data.</text>
</comment>
<reference evidence="4 5" key="1">
    <citation type="journal article" date="2012" name="Genome Biol.">
        <title>Sequencing three crocodilian genomes to illuminate the evolution of archosaurs and amniotes.</title>
        <authorList>
            <person name="St John J.A."/>
            <person name="Braun E.L."/>
            <person name="Isberg S.R."/>
            <person name="Miles L.G."/>
            <person name="Chong A.Y."/>
            <person name="Gongora J."/>
            <person name="Dalzell P."/>
            <person name="Moran C."/>
            <person name="Bed'hom B."/>
            <person name="Abzhanov A."/>
            <person name="Burgess S.C."/>
            <person name="Cooksey A.M."/>
            <person name="Castoe T.A."/>
            <person name="Crawford N.G."/>
            <person name="Densmore L.D."/>
            <person name="Drew J.C."/>
            <person name="Edwards S.V."/>
            <person name="Faircloth B.C."/>
            <person name="Fujita M.K."/>
            <person name="Greenwold M.J."/>
            <person name="Hoffmann F.G."/>
            <person name="Howard J.M."/>
            <person name="Iguchi T."/>
            <person name="Janes D.E."/>
            <person name="Khan S.Y."/>
            <person name="Kohno S."/>
            <person name="de Koning A.J."/>
            <person name="Lance S.L."/>
            <person name="McCarthy F.M."/>
            <person name="McCormack J.E."/>
            <person name="Merchant M.E."/>
            <person name="Peterson D.G."/>
            <person name="Pollock D.D."/>
            <person name="Pourmand N."/>
            <person name="Raney B.J."/>
            <person name="Roessler K.A."/>
            <person name="Sanford J.R."/>
            <person name="Sawyer R.H."/>
            <person name="Schmidt C.J."/>
            <person name="Triplett E.W."/>
            <person name="Tuberville T.D."/>
            <person name="Venegas-Anaya M."/>
            <person name="Howard J.T."/>
            <person name="Jarvis E.D."/>
            <person name="Guillette L.J.Jr."/>
            <person name="Glenn T.C."/>
            <person name="Green R.E."/>
            <person name="Ray D.A."/>
        </authorList>
    </citation>
    <scope>NUCLEOTIDE SEQUENCE [LARGE SCALE GENOMIC DNA]</scope>
    <source>
        <strain evidence="4">KSC_2009_1</strain>
    </source>
</reference>
<dbReference type="EC" id="3.1.26.4" evidence="2"/>
<dbReference type="InterPro" id="IPR051320">
    <property type="entry name" value="Viral_Replic_Matur_Polypro"/>
</dbReference>
<dbReference type="Proteomes" id="UP000050525">
    <property type="component" value="Unassembled WGS sequence"/>
</dbReference>
<dbReference type="SUPFAM" id="SSF56672">
    <property type="entry name" value="DNA/RNA polymerases"/>
    <property type="match status" value="1"/>
</dbReference>
<dbReference type="Gene3D" id="3.10.10.10">
    <property type="entry name" value="HIV Type 1 Reverse Transcriptase, subunit A, domain 1"/>
    <property type="match status" value="1"/>
</dbReference>
<evidence type="ECO:0000256" key="2">
    <source>
        <dbReference type="ARBA" id="ARBA00012180"/>
    </source>
</evidence>
<gene>
    <name evidence="4" type="primary">ENS-3</name>
    <name evidence="4" type="ORF">Y1Q_0022235</name>
</gene>
<dbReference type="InterPro" id="IPR043502">
    <property type="entry name" value="DNA/RNA_pol_sf"/>
</dbReference>